<dbReference type="AlphaFoldDB" id="A0A1Y1YP03"/>
<dbReference type="GO" id="GO:0000307">
    <property type="term" value="C:cyclin-dependent protein kinase holoenzyme complex"/>
    <property type="evidence" value="ECO:0007669"/>
    <property type="project" value="TreeGrafter"/>
</dbReference>
<dbReference type="Pfam" id="PF08613">
    <property type="entry name" value="Cyclin"/>
    <property type="match status" value="1"/>
</dbReference>
<evidence type="ECO:0000313" key="1">
    <source>
        <dbReference type="EMBL" id="ORX99314.1"/>
    </source>
</evidence>
<dbReference type="GO" id="GO:0005634">
    <property type="term" value="C:nucleus"/>
    <property type="evidence" value="ECO:0007669"/>
    <property type="project" value="TreeGrafter"/>
</dbReference>
<name>A0A1Y1YP03_9FUNG</name>
<dbReference type="Proteomes" id="UP000193498">
    <property type="component" value="Unassembled WGS sequence"/>
</dbReference>
<protein>
    <recommendedName>
        <fullName evidence="3">Cyclin N-terminal domain-containing protein</fullName>
    </recommendedName>
</protein>
<dbReference type="STRING" id="1314790.A0A1Y1YP03"/>
<sequence length="157" mass="17822">MKRAETLRIGLACTPVNSKTVRSITDVTILLIQAILQATSSKTSDENSLRAFIFRMIRCSSLTLSHLLCASIYLLRLNQTRPTVSIMHNGKQLFLSALILSHKFLDDTTKSTRFWSRCSGLPIPEIIQIEWEMFRLLEFNLNVSSIAFEKWAALMTA</sequence>
<reference evidence="1 2" key="1">
    <citation type="submission" date="2016-07" db="EMBL/GenBank/DDBJ databases">
        <title>Pervasive Adenine N6-methylation of Active Genes in Fungi.</title>
        <authorList>
            <consortium name="DOE Joint Genome Institute"/>
            <person name="Mondo S.J."/>
            <person name="Dannebaum R.O."/>
            <person name="Kuo R.C."/>
            <person name="Labutti K."/>
            <person name="Haridas S."/>
            <person name="Kuo A."/>
            <person name="Salamov A."/>
            <person name="Ahrendt S.R."/>
            <person name="Lipzen A."/>
            <person name="Sullivan W."/>
            <person name="Andreopoulos W.B."/>
            <person name="Clum A."/>
            <person name="Lindquist E."/>
            <person name="Daum C."/>
            <person name="Ramamoorthy G.K."/>
            <person name="Gryganskyi A."/>
            <person name="Culley D."/>
            <person name="Magnuson J.K."/>
            <person name="James T.Y."/>
            <person name="O'Malley M.A."/>
            <person name="Stajich J.E."/>
            <person name="Spatafora J.W."/>
            <person name="Visel A."/>
            <person name="Grigoriev I.V."/>
        </authorList>
    </citation>
    <scope>NUCLEOTIDE SEQUENCE [LARGE SCALE GENOMIC DNA]</scope>
    <source>
        <strain evidence="1 2">CBS 931.73</strain>
    </source>
</reference>
<dbReference type="InterPro" id="IPR013922">
    <property type="entry name" value="Cyclin_PHO80-like"/>
</dbReference>
<accession>A0A1Y1YP03</accession>
<comment type="caution">
    <text evidence="1">The sequence shown here is derived from an EMBL/GenBank/DDBJ whole genome shotgun (WGS) entry which is preliminary data.</text>
</comment>
<evidence type="ECO:0008006" key="3">
    <source>
        <dbReference type="Google" id="ProtNLM"/>
    </source>
</evidence>
<dbReference type="CDD" id="cd20557">
    <property type="entry name" value="CYCLIN_ScPCL1-like"/>
    <property type="match status" value="1"/>
</dbReference>
<keyword evidence="2" id="KW-1185">Reference proteome</keyword>
<proteinExistence type="predicted"/>
<gene>
    <name evidence="1" type="ORF">K493DRAFT_313259</name>
</gene>
<evidence type="ECO:0000313" key="2">
    <source>
        <dbReference type="Proteomes" id="UP000193498"/>
    </source>
</evidence>
<dbReference type="EMBL" id="MCFE01000099">
    <property type="protein sequence ID" value="ORX99314.1"/>
    <property type="molecule type" value="Genomic_DNA"/>
</dbReference>
<dbReference type="GO" id="GO:0019901">
    <property type="term" value="F:protein kinase binding"/>
    <property type="evidence" value="ECO:0007669"/>
    <property type="project" value="InterPro"/>
</dbReference>
<dbReference type="GO" id="GO:0016538">
    <property type="term" value="F:cyclin-dependent protein serine/threonine kinase regulator activity"/>
    <property type="evidence" value="ECO:0007669"/>
    <property type="project" value="TreeGrafter"/>
</dbReference>
<dbReference type="SUPFAM" id="SSF47954">
    <property type="entry name" value="Cyclin-like"/>
    <property type="match status" value="1"/>
</dbReference>
<dbReference type="PANTHER" id="PTHR15615">
    <property type="match status" value="1"/>
</dbReference>
<dbReference type="Gene3D" id="1.10.472.10">
    <property type="entry name" value="Cyclin-like"/>
    <property type="match status" value="1"/>
</dbReference>
<dbReference type="InParanoid" id="A0A1Y1YP03"/>
<dbReference type="InterPro" id="IPR036915">
    <property type="entry name" value="Cyclin-like_sf"/>
</dbReference>
<organism evidence="1 2">
    <name type="scientific">Basidiobolus meristosporus CBS 931.73</name>
    <dbReference type="NCBI Taxonomy" id="1314790"/>
    <lineage>
        <taxon>Eukaryota</taxon>
        <taxon>Fungi</taxon>
        <taxon>Fungi incertae sedis</taxon>
        <taxon>Zoopagomycota</taxon>
        <taxon>Entomophthoromycotina</taxon>
        <taxon>Basidiobolomycetes</taxon>
        <taxon>Basidiobolales</taxon>
        <taxon>Basidiobolaceae</taxon>
        <taxon>Basidiobolus</taxon>
    </lineage>
</organism>
<dbReference type="OrthoDB" id="286814at2759"/>
<dbReference type="PANTHER" id="PTHR15615:SF27">
    <property type="entry name" value="PHO85 CYCLIN CLG1"/>
    <property type="match status" value="1"/>
</dbReference>